<keyword evidence="7" id="KW-0804">Transcription</keyword>
<reference evidence="12 13" key="1">
    <citation type="submission" date="2019-08" db="EMBL/GenBank/DDBJ databases">
        <title>The genome sequence of a newly discovered highly antifungal drug resistant Aspergillus species, Aspergillus tanneri NIH 1004.</title>
        <authorList>
            <person name="Mounaud S."/>
            <person name="Singh I."/>
            <person name="Joardar V."/>
            <person name="Pakala S."/>
            <person name="Pakala S."/>
            <person name="Venepally P."/>
            <person name="Chung J.K."/>
            <person name="Losada L."/>
            <person name="Nierman W.C."/>
        </authorList>
    </citation>
    <scope>NUCLEOTIDE SEQUENCE [LARGE SCALE GENOMIC DNA]</scope>
    <source>
        <strain evidence="12 13">NIH1004</strain>
    </source>
</reference>
<dbReference type="RefSeq" id="XP_033421947.1">
    <property type="nucleotide sequence ID" value="XM_033576092.1"/>
</dbReference>
<dbReference type="AlphaFoldDB" id="A0A5M9M6C2"/>
<keyword evidence="8" id="KW-0539">Nucleus</keyword>
<dbReference type="GO" id="GO:0008168">
    <property type="term" value="F:methyltransferase activity"/>
    <property type="evidence" value="ECO:0007669"/>
    <property type="project" value="UniProtKB-KW"/>
</dbReference>
<keyword evidence="3" id="KW-0808">Transferase</keyword>
<evidence type="ECO:0000256" key="7">
    <source>
        <dbReference type="ARBA" id="ARBA00023163"/>
    </source>
</evidence>
<dbReference type="GO" id="GO:0005634">
    <property type="term" value="C:nucleus"/>
    <property type="evidence" value="ECO:0007669"/>
    <property type="project" value="UniProtKB-SubCell"/>
</dbReference>
<dbReference type="Gene3D" id="3.40.50.150">
    <property type="entry name" value="Vaccinia Virus protein VP39"/>
    <property type="match status" value="1"/>
</dbReference>
<dbReference type="PANTHER" id="PTHR43591:SF30">
    <property type="entry name" value="PROTEIN-METHIONINE METHYLTRANSFERASE LAEA"/>
    <property type="match status" value="1"/>
</dbReference>
<dbReference type="PANTHER" id="PTHR43591">
    <property type="entry name" value="METHYLTRANSFERASE"/>
    <property type="match status" value="1"/>
</dbReference>
<evidence type="ECO:0000256" key="10">
    <source>
        <dbReference type="ARBA" id="ARBA00041581"/>
    </source>
</evidence>
<keyword evidence="6" id="KW-0805">Transcription regulation</keyword>
<evidence type="ECO:0000256" key="8">
    <source>
        <dbReference type="ARBA" id="ARBA00023242"/>
    </source>
</evidence>
<comment type="catalytic activity">
    <reaction evidence="11">
        <text>L-methionyl-[protein] + S-adenosyl-L-methionine = S-methyl-L-methionyl-[protein] + S-adenosyl-L-homocysteine</text>
        <dbReference type="Rhea" id="RHEA:60560"/>
        <dbReference type="Rhea" id="RHEA-COMP:12313"/>
        <dbReference type="Rhea" id="RHEA-COMP:15592"/>
        <dbReference type="ChEBI" id="CHEBI:16044"/>
        <dbReference type="ChEBI" id="CHEBI:57856"/>
        <dbReference type="ChEBI" id="CHEBI:59789"/>
        <dbReference type="ChEBI" id="CHEBI:142742"/>
    </reaction>
    <physiologicalReaction direction="left-to-right" evidence="11">
        <dbReference type="Rhea" id="RHEA:60561"/>
    </physiologicalReaction>
</comment>
<dbReference type="GeneID" id="54334231"/>
<evidence type="ECO:0000256" key="6">
    <source>
        <dbReference type="ARBA" id="ARBA00023015"/>
    </source>
</evidence>
<evidence type="ECO:0000256" key="4">
    <source>
        <dbReference type="ARBA" id="ARBA00022691"/>
    </source>
</evidence>
<keyword evidence="4" id="KW-0949">S-adenosyl-L-methionine</keyword>
<dbReference type="InterPro" id="IPR029063">
    <property type="entry name" value="SAM-dependent_MTases_sf"/>
</dbReference>
<comment type="subcellular location">
    <subcellularLocation>
        <location evidence="1">Nucleus</location>
    </subcellularLocation>
</comment>
<dbReference type="Proteomes" id="UP000324241">
    <property type="component" value="Unassembled WGS sequence"/>
</dbReference>
<dbReference type="OrthoDB" id="2013972at2759"/>
<evidence type="ECO:0000256" key="3">
    <source>
        <dbReference type="ARBA" id="ARBA00022679"/>
    </source>
</evidence>
<evidence type="ECO:0000256" key="9">
    <source>
        <dbReference type="ARBA" id="ARBA00038158"/>
    </source>
</evidence>
<evidence type="ECO:0000256" key="5">
    <source>
        <dbReference type="ARBA" id="ARBA00022969"/>
    </source>
</evidence>
<keyword evidence="5" id="KW-0749">Sporulation</keyword>
<evidence type="ECO:0000256" key="11">
    <source>
        <dbReference type="ARBA" id="ARBA00047870"/>
    </source>
</evidence>
<gene>
    <name evidence="12" type="ORF">ATNIH1004_011530</name>
</gene>
<evidence type="ECO:0000256" key="2">
    <source>
        <dbReference type="ARBA" id="ARBA00022603"/>
    </source>
</evidence>
<sequence length="326" mass="37824">MDSSQKPQLDIMSLKAILNDPTDHTLEDHNPGHDFEKCGAYKNERIYHWCGRLVNVLPFDDQEQDRQDFLHKVFSVAMRSNDLIHVPHPKNGRFLDLGCGTGIWAIDVAEKLPDALVVGVDIVPMQPINKPHNCQFYSPFDFELPWSLGEGTWDVIHLRMGCGAVVSWRSLYRMVLTHLRHGAWFEQIEIDFEPRYANCNVHFSALHCWYQSIKQATEKAMRPLAHHPRETTSLLRESGFVDVSHHQIMLPLGQWHQNLHERQVGRWYGVGFSESIKPLSVAPFSRILGWEPDRIQRILGDTRLEACSRDIPNFHVLHIYRARRPF</sequence>
<accession>A0A5M9M6C2</accession>
<protein>
    <recommendedName>
        <fullName evidence="10">Velvet complex subunit laeA</fullName>
    </recommendedName>
</protein>
<evidence type="ECO:0000256" key="1">
    <source>
        <dbReference type="ARBA" id="ARBA00004123"/>
    </source>
</evidence>
<comment type="caution">
    <text evidence="12">The sequence shown here is derived from an EMBL/GenBank/DDBJ whole genome shotgun (WGS) entry which is preliminary data.</text>
</comment>
<dbReference type="CDD" id="cd02440">
    <property type="entry name" value="AdoMet_MTases"/>
    <property type="match status" value="1"/>
</dbReference>
<proteinExistence type="inferred from homology"/>
<name>A0A5M9M6C2_9EURO</name>
<dbReference type="GO" id="GO:0030435">
    <property type="term" value="P:sporulation resulting in formation of a cellular spore"/>
    <property type="evidence" value="ECO:0007669"/>
    <property type="project" value="UniProtKB-KW"/>
</dbReference>
<keyword evidence="2" id="KW-0489">Methyltransferase</keyword>
<dbReference type="GO" id="GO:0032259">
    <property type="term" value="P:methylation"/>
    <property type="evidence" value="ECO:0007669"/>
    <property type="project" value="UniProtKB-KW"/>
</dbReference>
<dbReference type="SUPFAM" id="SSF53335">
    <property type="entry name" value="S-adenosyl-L-methionine-dependent methyltransferases"/>
    <property type="match status" value="1"/>
</dbReference>
<evidence type="ECO:0000313" key="12">
    <source>
        <dbReference type="EMBL" id="KAA8642585.1"/>
    </source>
</evidence>
<evidence type="ECO:0000313" key="13">
    <source>
        <dbReference type="Proteomes" id="UP000324241"/>
    </source>
</evidence>
<dbReference type="Pfam" id="PF13489">
    <property type="entry name" value="Methyltransf_23"/>
    <property type="match status" value="1"/>
</dbReference>
<dbReference type="VEuPathDB" id="FungiDB:EYZ11_007606"/>
<comment type="similarity">
    <text evidence="9">Belongs to the methyltransferase superfamily. LaeA methyltransferase family.</text>
</comment>
<organism evidence="12 13">
    <name type="scientific">Aspergillus tanneri</name>
    <dbReference type="NCBI Taxonomy" id="1220188"/>
    <lineage>
        <taxon>Eukaryota</taxon>
        <taxon>Fungi</taxon>
        <taxon>Dikarya</taxon>
        <taxon>Ascomycota</taxon>
        <taxon>Pezizomycotina</taxon>
        <taxon>Eurotiomycetes</taxon>
        <taxon>Eurotiomycetidae</taxon>
        <taxon>Eurotiales</taxon>
        <taxon>Aspergillaceae</taxon>
        <taxon>Aspergillus</taxon>
        <taxon>Aspergillus subgen. Circumdati</taxon>
    </lineage>
</organism>
<dbReference type="EMBL" id="QUQM01000008">
    <property type="protein sequence ID" value="KAA8642585.1"/>
    <property type="molecule type" value="Genomic_DNA"/>
</dbReference>